<gene>
    <name evidence="1" type="ORF">G4V63_14970</name>
</gene>
<accession>A0A7C9VEN6</accession>
<dbReference type="Proteomes" id="UP000480266">
    <property type="component" value="Unassembled WGS sequence"/>
</dbReference>
<protein>
    <submittedName>
        <fullName evidence="1">Uncharacterized protein</fullName>
    </submittedName>
</protein>
<reference evidence="1" key="1">
    <citation type="submission" date="2020-02" db="EMBL/GenBank/DDBJ databases">
        <title>Draft genome sequence of Candidatus Afipia apatlaquensis IBT-C3, a potential strain for decolorization of textile dyes.</title>
        <authorList>
            <person name="Sanchez-Reyes A."/>
            <person name="Breton-Deval L."/>
            <person name="Mangelson H."/>
            <person name="Sanchez-Flores A."/>
        </authorList>
    </citation>
    <scope>NUCLEOTIDE SEQUENCE [LARGE SCALE GENOMIC DNA]</scope>
    <source>
        <strain evidence="1">IBT-C3</strain>
    </source>
</reference>
<proteinExistence type="predicted"/>
<dbReference type="AlphaFoldDB" id="A0A7C9VEN6"/>
<comment type="caution">
    <text evidence="1">The sequence shown here is derived from an EMBL/GenBank/DDBJ whole genome shotgun (WGS) entry which is preliminary data.</text>
</comment>
<name>A0A7C9VEN6_9BRAD</name>
<keyword evidence="2" id="KW-1185">Reference proteome</keyword>
<sequence>MAETEYKRGIRLIRYSRMIAAKMAAPTDCCFFAFEKGRDSRGAGGKLAEYGYFAPTSAEWIAEVSMDLDRLRKKDTTANKGNITERCWTPSKPVLHLCLALQSIFNAGDEMTYLDLPFETLFNDPGMIMIVINKARYYRNFTSGIFDIPRSQQIDLDWR</sequence>
<evidence type="ECO:0000313" key="2">
    <source>
        <dbReference type="Proteomes" id="UP000480266"/>
    </source>
</evidence>
<organism evidence="1 2">
    <name type="scientific">Candidatus Afipia apatlaquensis</name>
    <dbReference type="NCBI Taxonomy" id="2712852"/>
    <lineage>
        <taxon>Bacteria</taxon>
        <taxon>Pseudomonadati</taxon>
        <taxon>Pseudomonadota</taxon>
        <taxon>Alphaproteobacteria</taxon>
        <taxon>Hyphomicrobiales</taxon>
        <taxon>Nitrobacteraceae</taxon>
        <taxon>Afipia</taxon>
    </lineage>
</organism>
<evidence type="ECO:0000313" key="1">
    <source>
        <dbReference type="EMBL" id="NGX96468.1"/>
    </source>
</evidence>
<dbReference type="EMBL" id="JAAMRR010000766">
    <property type="protein sequence ID" value="NGX96468.1"/>
    <property type="molecule type" value="Genomic_DNA"/>
</dbReference>